<dbReference type="RefSeq" id="WP_160627265.1">
    <property type="nucleotide sequence ID" value="NZ_CP047593.1"/>
</dbReference>
<reference evidence="7 8" key="1">
    <citation type="submission" date="2020-01" db="EMBL/GenBank/DDBJ databases">
        <title>Ponticoccus aerotolerans gen. nov., sp. nov., an anaerobic bacterium and proposal of Ponticoccusceae fam. nov., Ponticoccusles ord. nov. and Ponticoccuse classis nov. in the phylum Kiritimatiellaeota.</title>
        <authorList>
            <person name="Zhou L.Y."/>
            <person name="Du Z.J."/>
        </authorList>
    </citation>
    <scope>NUCLEOTIDE SEQUENCE [LARGE SCALE GENOMIC DNA]</scope>
    <source>
        <strain evidence="7 8">S-5007</strain>
    </source>
</reference>
<gene>
    <name evidence="7" type="ORF">GT409_04275</name>
</gene>
<dbReference type="InterPro" id="IPR024607">
    <property type="entry name" value="Sulfatase_CS"/>
</dbReference>
<dbReference type="Gene3D" id="3.30.1120.10">
    <property type="match status" value="1"/>
</dbReference>
<keyword evidence="2" id="KW-0479">Metal-binding</keyword>
<name>A0A6P1M6Q6_9BACT</name>
<keyword evidence="4" id="KW-0106">Calcium</keyword>
<evidence type="ECO:0000313" key="7">
    <source>
        <dbReference type="EMBL" id="QHI68693.1"/>
    </source>
</evidence>
<evidence type="ECO:0000259" key="6">
    <source>
        <dbReference type="Pfam" id="PF00884"/>
    </source>
</evidence>
<dbReference type="Gene3D" id="3.40.720.10">
    <property type="entry name" value="Alkaline Phosphatase, subunit A"/>
    <property type="match status" value="1"/>
</dbReference>
<dbReference type="GO" id="GO:0004065">
    <property type="term" value="F:arylsulfatase activity"/>
    <property type="evidence" value="ECO:0007669"/>
    <property type="project" value="TreeGrafter"/>
</dbReference>
<evidence type="ECO:0000256" key="4">
    <source>
        <dbReference type="ARBA" id="ARBA00022837"/>
    </source>
</evidence>
<feature type="chain" id="PRO_5027115426" evidence="5">
    <location>
        <begin position="22"/>
        <end position="475"/>
    </location>
</feature>
<dbReference type="PROSITE" id="PS00149">
    <property type="entry name" value="SULFATASE_2"/>
    <property type="match status" value="1"/>
</dbReference>
<evidence type="ECO:0000256" key="5">
    <source>
        <dbReference type="SAM" id="SignalP"/>
    </source>
</evidence>
<evidence type="ECO:0000256" key="3">
    <source>
        <dbReference type="ARBA" id="ARBA00022801"/>
    </source>
</evidence>
<sequence>MMKKHFLLVLLSVVTGVAAVAKSPVDGANVASPARTSPNIILILSDDHGYGDLGCYGATDLSTPVLDRLAAEGVRFTDAHVTAPQCTPSRCGLITGVHQQRLGLEANPDDHYLHLFGFQDGKTSTMADLLKDAGYRTGMIGKWHIGETLDSQPFRNGFEWCRYMRGGMGYFWPANRGCQKDWNQENPPSGWWGDRFRDENDIVLPWEEGYVTDVFTDYAIDFVSAAQKDGRPFFLYLAYNAPHWPMEAPPELIDQFKHIEDPVRRIYAAMLKSMDSNIGRLVETLNDLKLRKNTLVVFLSDNGAPGSWSHGYNAGSNGPLNGFKGSLQEGGVRVPMIFNWPGHLAGGQTADWPVISLDLLPTFLALAGAETPAEKDGVNLLPTLLPTVTDAGPKHILRWRYLTQWATQTAIRDGEWKYYTHKGDAQLYRLSDDLGERNNLIKDYPEVADRLQKDLFSWMQTLPPRPKWIDKLYGE</sequence>
<dbReference type="KEGG" id="taer:GT409_04275"/>
<dbReference type="InterPro" id="IPR017850">
    <property type="entry name" value="Alkaline_phosphatase_core_sf"/>
</dbReference>
<proteinExistence type="inferred from homology"/>
<organism evidence="7 8">
    <name type="scientific">Tichowtungia aerotolerans</name>
    <dbReference type="NCBI Taxonomy" id="2697043"/>
    <lineage>
        <taxon>Bacteria</taxon>
        <taxon>Pseudomonadati</taxon>
        <taxon>Kiritimatiellota</taxon>
        <taxon>Tichowtungiia</taxon>
        <taxon>Tichowtungiales</taxon>
        <taxon>Tichowtungiaceae</taxon>
        <taxon>Tichowtungia</taxon>
    </lineage>
</organism>
<evidence type="ECO:0000313" key="8">
    <source>
        <dbReference type="Proteomes" id="UP000464954"/>
    </source>
</evidence>
<keyword evidence="7" id="KW-0808">Transferase</keyword>
<dbReference type="GO" id="GO:0046872">
    <property type="term" value="F:metal ion binding"/>
    <property type="evidence" value="ECO:0007669"/>
    <property type="project" value="UniProtKB-KW"/>
</dbReference>
<evidence type="ECO:0000256" key="1">
    <source>
        <dbReference type="ARBA" id="ARBA00008779"/>
    </source>
</evidence>
<dbReference type="InterPro" id="IPR000917">
    <property type="entry name" value="Sulfatase_N"/>
</dbReference>
<protein>
    <submittedName>
        <fullName evidence="7">Sulfatase-like hydrolase/transferase</fullName>
    </submittedName>
</protein>
<dbReference type="EMBL" id="CP047593">
    <property type="protein sequence ID" value="QHI68693.1"/>
    <property type="molecule type" value="Genomic_DNA"/>
</dbReference>
<dbReference type="Proteomes" id="UP000464954">
    <property type="component" value="Chromosome"/>
</dbReference>
<dbReference type="GO" id="GO:0016740">
    <property type="term" value="F:transferase activity"/>
    <property type="evidence" value="ECO:0007669"/>
    <property type="project" value="UniProtKB-KW"/>
</dbReference>
<accession>A0A6P1M6Q6</accession>
<comment type="similarity">
    <text evidence="1">Belongs to the sulfatase family.</text>
</comment>
<keyword evidence="5" id="KW-0732">Signal</keyword>
<feature type="domain" description="Sulfatase N-terminal" evidence="6">
    <location>
        <begin position="38"/>
        <end position="369"/>
    </location>
</feature>
<keyword evidence="8" id="KW-1185">Reference proteome</keyword>
<dbReference type="AlphaFoldDB" id="A0A6P1M6Q6"/>
<feature type="signal peptide" evidence="5">
    <location>
        <begin position="1"/>
        <end position="21"/>
    </location>
</feature>
<dbReference type="PANTHER" id="PTHR42693:SF53">
    <property type="entry name" value="ENDO-4-O-SULFATASE"/>
    <property type="match status" value="1"/>
</dbReference>
<keyword evidence="3 7" id="KW-0378">Hydrolase</keyword>
<dbReference type="Pfam" id="PF00884">
    <property type="entry name" value="Sulfatase"/>
    <property type="match status" value="1"/>
</dbReference>
<dbReference type="SUPFAM" id="SSF53649">
    <property type="entry name" value="Alkaline phosphatase-like"/>
    <property type="match status" value="1"/>
</dbReference>
<evidence type="ECO:0000256" key="2">
    <source>
        <dbReference type="ARBA" id="ARBA00022723"/>
    </source>
</evidence>
<dbReference type="InterPro" id="IPR050738">
    <property type="entry name" value="Sulfatase"/>
</dbReference>
<dbReference type="PANTHER" id="PTHR42693">
    <property type="entry name" value="ARYLSULFATASE FAMILY MEMBER"/>
    <property type="match status" value="1"/>
</dbReference>